<evidence type="ECO:0000256" key="1">
    <source>
        <dbReference type="ARBA" id="ARBA00004141"/>
    </source>
</evidence>
<dbReference type="AlphaFoldDB" id="A0A2K9LMF7"/>
<organism evidence="7 8">
    <name type="scientific">Ketobacter alkanivorans</name>
    <dbReference type="NCBI Taxonomy" id="1917421"/>
    <lineage>
        <taxon>Bacteria</taxon>
        <taxon>Pseudomonadati</taxon>
        <taxon>Pseudomonadota</taxon>
        <taxon>Gammaproteobacteria</taxon>
        <taxon>Pseudomonadales</taxon>
        <taxon>Ketobacteraceae</taxon>
        <taxon>Ketobacter</taxon>
    </lineage>
</organism>
<evidence type="ECO:0000256" key="5">
    <source>
        <dbReference type="SAM" id="Phobius"/>
    </source>
</evidence>
<evidence type="ECO:0000256" key="2">
    <source>
        <dbReference type="ARBA" id="ARBA00022692"/>
    </source>
</evidence>
<evidence type="ECO:0000313" key="8">
    <source>
        <dbReference type="Proteomes" id="UP000235116"/>
    </source>
</evidence>
<name>A0A2K9LMF7_9GAMM</name>
<dbReference type="EMBL" id="CP022684">
    <property type="protein sequence ID" value="AUM13453.1"/>
    <property type="molecule type" value="Genomic_DNA"/>
</dbReference>
<gene>
    <name evidence="7" type="ORF">Kalk_13930</name>
</gene>
<feature type="domain" description="O-antigen ligase-related" evidence="6">
    <location>
        <begin position="206"/>
        <end position="367"/>
    </location>
</feature>
<dbReference type="InterPro" id="IPR051533">
    <property type="entry name" value="WaaL-like"/>
</dbReference>
<proteinExistence type="predicted"/>
<dbReference type="KEGG" id="kak:Kalk_13930"/>
<protein>
    <recommendedName>
        <fullName evidence="6">O-antigen ligase-related domain-containing protein</fullName>
    </recommendedName>
</protein>
<feature type="transmembrane region" description="Helical" evidence="5">
    <location>
        <begin position="251"/>
        <end position="272"/>
    </location>
</feature>
<feature type="transmembrane region" description="Helical" evidence="5">
    <location>
        <begin position="45"/>
        <end position="61"/>
    </location>
</feature>
<feature type="transmembrane region" description="Helical" evidence="5">
    <location>
        <begin position="195"/>
        <end position="214"/>
    </location>
</feature>
<dbReference type="InterPro" id="IPR007016">
    <property type="entry name" value="O-antigen_ligase-rel_domated"/>
</dbReference>
<keyword evidence="3 5" id="KW-1133">Transmembrane helix</keyword>
<keyword evidence="2 5" id="KW-0812">Transmembrane</keyword>
<feature type="transmembrane region" description="Helical" evidence="5">
    <location>
        <begin position="356"/>
        <end position="375"/>
    </location>
</feature>
<dbReference type="Proteomes" id="UP000235116">
    <property type="component" value="Chromosome"/>
</dbReference>
<feature type="transmembrane region" description="Helical" evidence="5">
    <location>
        <begin position="162"/>
        <end position="183"/>
    </location>
</feature>
<feature type="transmembrane region" description="Helical" evidence="5">
    <location>
        <begin position="411"/>
        <end position="433"/>
    </location>
</feature>
<evidence type="ECO:0000259" key="6">
    <source>
        <dbReference type="Pfam" id="PF04932"/>
    </source>
</evidence>
<evidence type="ECO:0000313" key="7">
    <source>
        <dbReference type="EMBL" id="AUM13453.1"/>
    </source>
</evidence>
<comment type="subcellular location">
    <subcellularLocation>
        <location evidence="1">Membrane</location>
        <topology evidence="1">Multi-pass membrane protein</topology>
    </subcellularLocation>
</comment>
<sequence length="447" mass="51250">MPLSDSNSGFREALHISERKINLLCLWLLYGFTFTYFCFPDTGKLLMQLLILAASVSILMQKSTLRTTPFLLFGLCILVQTISWINSHLYHPELAETSLKLHRLAPWFLFIPVAWTLRTNNQSPWLLLTLALTGFFLAAWTNGEGIDDFIKGFNGERPRFGVVNWEHASMLSAAALIGLIIFSRRVYQSQKTSRSKALAIIATVTAMIYAAVLLKLSDTRAIFLGFSIAIATTISFFLFQNLKGGHKARSLTYGSICFAMLLSIIAFNYQYIKSERWQKESRTLSAITSFNFERMPYSSIGIRIHTWLEAAKFYKQHPIVGWGGNGKKLAIQTSTNLPENIRNKFRHLHNTYLEVAVNYGALGLAALASLYFWTFTHITSAWRRRMIHTDIYAFYMAYFSMWLIVNCFESYMFYSTGIYIYGLLTGITLHYTWPNHTHIHKQQINSK</sequence>
<dbReference type="Pfam" id="PF04932">
    <property type="entry name" value="Wzy_C"/>
    <property type="match status" value="1"/>
</dbReference>
<dbReference type="PANTHER" id="PTHR37422">
    <property type="entry name" value="TEICHURONIC ACID BIOSYNTHESIS PROTEIN TUAE"/>
    <property type="match status" value="1"/>
</dbReference>
<evidence type="ECO:0000256" key="4">
    <source>
        <dbReference type="ARBA" id="ARBA00023136"/>
    </source>
</evidence>
<evidence type="ECO:0000256" key="3">
    <source>
        <dbReference type="ARBA" id="ARBA00022989"/>
    </source>
</evidence>
<keyword evidence="8" id="KW-1185">Reference proteome</keyword>
<keyword evidence="4 5" id="KW-0472">Membrane</keyword>
<feature type="transmembrane region" description="Helical" evidence="5">
    <location>
        <begin position="220"/>
        <end position="239"/>
    </location>
</feature>
<dbReference type="PANTHER" id="PTHR37422:SF13">
    <property type="entry name" value="LIPOPOLYSACCHARIDE BIOSYNTHESIS PROTEIN PA4999-RELATED"/>
    <property type="match status" value="1"/>
</dbReference>
<feature type="transmembrane region" description="Helical" evidence="5">
    <location>
        <begin position="70"/>
        <end position="89"/>
    </location>
</feature>
<feature type="transmembrane region" description="Helical" evidence="5">
    <location>
        <begin position="387"/>
        <end position="405"/>
    </location>
</feature>
<feature type="transmembrane region" description="Helical" evidence="5">
    <location>
        <begin position="124"/>
        <end position="142"/>
    </location>
</feature>
<accession>A0A2K9LMF7</accession>
<feature type="transmembrane region" description="Helical" evidence="5">
    <location>
        <begin position="21"/>
        <end position="39"/>
    </location>
</feature>
<dbReference type="GO" id="GO:0016020">
    <property type="term" value="C:membrane"/>
    <property type="evidence" value="ECO:0007669"/>
    <property type="project" value="UniProtKB-SubCell"/>
</dbReference>
<reference evidence="8" key="1">
    <citation type="submission" date="2017-08" db="EMBL/GenBank/DDBJ databases">
        <title>Direct submision.</title>
        <authorList>
            <person name="Kim S.-J."/>
            <person name="Rhee S.-K."/>
        </authorList>
    </citation>
    <scope>NUCLEOTIDE SEQUENCE [LARGE SCALE GENOMIC DNA]</scope>
    <source>
        <strain evidence="8">GI5</strain>
    </source>
</reference>